<feature type="compositionally biased region" description="Polar residues" evidence="2">
    <location>
        <begin position="1132"/>
        <end position="1154"/>
    </location>
</feature>
<organism evidence="4 5">
    <name type="scientific">Actinobacillus delphinicola</name>
    <dbReference type="NCBI Taxonomy" id="51161"/>
    <lineage>
        <taxon>Bacteria</taxon>
        <taxon>Pseudomonadati</taxon>
        <taxon>Pseudomonadota</taxon>
        <taxon>Gammaproteobacteria</taxon>
        <taxon>Pasteurellales</taxon>
        <taxon>Pasteurellaceae</taxon>
        <taxon>Actinobacillus</taxon>
    </lineage>
</organism>
<sequence>MNKNKYKLIFSKSKLCMIPVAENITTASGANKDKSEKNQTDNTMFFGINRLSALVHINLSSFKQIVSLKALSAFILATSSVTTFASDALKEINNIRVDNTQTTLRQAQNGTVIVDIAKPEFDGISDNRFKEFSTQNGAVFNNSLQNMQSQLAGNVSANSHLQGNHAKAILNQVTGNDRSYLQGGLEVLGGKADLLIINPHGVTINGVQTYNTDRFVVSTSNVIDPKKGLHLDVDKGDILIGKDGLATDGLSYLDLVAKKIHLQGAIAQINKQKTSGTEINLVAGSSQYDVKNRQVKSKNVTNNDVVITGDEAGAMYGKRINFITTDSGAGVKHKGIILSESDLNFDTNKGSVDLDRTHAKRKIHVKNTKDLTVRQKLEASQITIDTDSLHNEGAIKAARHLNIKTKGVNKNTHTNDFHNNGEIISNDKATLTFKDKTSFDAAKHKLVKAKNDLTLNTEEFNLDKSQKVELGSNFHLNSTLFENKGRLIGTKDIDLSVTGPIQNHGIIGSKGNLLLQSKNSSVNNFATGSIFTEGFLNIDAKHEVYNLGDIFAKNKITIAATHLTNDAKLKGQVTTANGNTLTANHYHYHSSRYDDYHAELKVPEFQNQLGVESFGRIHGENGFKFIQKSPMAGEKAGIFNHSILSINGRFDNEGTKQIVNQAKNKVIDLISDYLKKPAEASVSFTPRALLFNSGLSGTVTLKAQNLYGLLNQILSNEYPLKTWNYYGSAVEAMKTLKSVKSETFQKMMTVIFGQNWDQQNYQTLKENWASFNNHTESRLLNFYSSANKAKLLASEITGQAQLLKNGYNGEKGKYQRQIKIGEKFIKVPEVTFASLEDVDNAVLKAGIIKLKTQQTHNVGDIKGQHIDIEAKQKIINEGNIIGDKEVRLKGHKGIESKSTVIVNGDGSTSLHRANIQSKGHLHLETDRQHDIDIEGSNVEGKTGFIKTKNLNLKDVKTTSSERKETNIHSRLSNRLIGTQTTEQAKVKSEGTNAEFDHLHLAIEGDVNQNGSDVKTKRLTGIVKGNYNTKAGEQITHTEKSENVTQIELGIAANVGGKKAALRLDERKGFEANVTDDDKFGLTADSGIRFINEKSKRTELTHKNSQLTAETGTLHVLGNANIGGVDINANITSTPPTAGTNNVPTENKGSDNTKISPIPKLSESEIQNLMSEKNADFYKKEAQSHKQEKNQGFTLDAQRITSEKQKDELHESQTKSNLKIGLSTEGHSAIGDTANKIIRHSTELVKGDANAALKLANDALSGITGDAIGGSLTGGLDANKSTKVVDQTSDNRTRLGGNTRLVSHSDIELKNIESNKDSNITLKAQNNVTLKAGETDRHETSQELKIQTSATVSGSCGLTSSGCAIGINHKIGGDYNRQNTTSKTFQNSKLQGNNISISAGKDLTLAGANVTGDHVHLDVKGKTHVESKQDELNRRGYNAGLHLNTGASIATDLSVKPSINISAKGGIEVENKRQVNEQSGIKANALTGHLENLKLVGGHIIGNKSESNLTVANKISANELQDSHHKDGGNLGLSIKIDIKDDGDTDLSKSFINGGRAAQKHYEATQNVTVIGVNPAQGIDGKTVNQLNQQSTITQNTDVAASQIQLSPKDIKDIVDKAKNAHEKAEKIVTKLKEAAHTVKEKLSGIKDTIPAPQQK</sequence>
<evidence type="ECO:0000259" key="3">
    <source>
        <dbReference type="SMART" id="SM00912"/>
    </source>
</evidence>
<evidence type="ECO:0000256" key="1">
    <source>
        <dbReference type="SAM" id="Coils"/>
    </source>
</evidence>
<accession>A0A448TUC3</accession>
<dbReference type="InterPro" id="IPR012334">
    <property type="entry name" value="Pectin_lyas_fold"/>
</dbReference>
<dbReference type="RefSeq" id="WP_126599642.1">
    <property type="nucleotide sequence ID" value="NZ_LR134510.1"/>
</dbReference>
<protein>
    <submittedName>
        <fullName evidence="4">Protein PfhB2</fullName>
    </submittedName>
</protein>
<gene>
    <name evidence="4" type="primary">ibpA</name>
    <name evidence="4" type="ORF">NCTC12871_01061</name>
</gene>
<name>A0A448TUC3_9PAST</name>
<evidence type="ECO:0000256" key="2">
    <source>
        <dbReference type="SAM" id="MobiDB-lite"/>
    </source>
</evidence>
<keyword evidence="5" id="KW-1185">Reference proteome</keyword>
<evidence type="ECO:0000313" key="4">
    <source>
        <dbReference type="EMBL" id="VEJ09589.1"/>
    </source>
</evidence>
<feature type="domain" description="Filamentous haemagglutinin FhaB/tRNA nuclease CdiA-like TPS" evidence="3">
    <location>
        <begin position="108"/>
        <end position="226"/>
    </location>
</feature>
<dbReference type="SUPFAM" id="SSF51126">
    <property type="entry name" value="Pectin lyase-like"/>
    <property type="match status" value="1"/>
</dbReference>
<dbReference type="Pfam" id="PF05860">
    <property type="entry name" value="TPS"/>
    <property type="match status" value="1"/>
</dbReference>
<feature type="region of interest" description="Disordered" evidence="2">
    <location>
        <begin position="1132"/>
        <end position="1160"/>
    </location>
</feature>
<dbReference type="EMBL" id="LR134510">
    <property type="protein sequence ID" value="VEJ09589.1"/>
    <property type="molecule type" value="Genomic_DNA"/>
</dbReference>
<evidence type="ECO:0000313" key="5">
    <source>
        <dbReference type="Proteomes" id="UP000279799"/>
    </source>
</evidence>
<proteinExistence type="predicted"/>
<dbReference type="InterPro" id="IPR011050">
    <property type="entry name" value="Pectin_lyase_fold/virulence"/>
</dbReference>
<keyword evidence="1" id="KW-0175">Coiled coil</keyword>
<dbReference type="Gene3D" id="2.160.20.10">
    <property type="entry name" value="Single-stranded right-handed beta-helix, Pectin lyase-like"/>
    <property type="match status" value="1"/>
</dbReference>
<dbReference type="InterPro" id="IPR008638">
    <property type="entry name" value="FhaB/CdiA-like_TPS"/>
</dbReference>
<dbReference type="InterPro" id="IPR025157">
    <property type="entry name" value="Hemagglutinin_rpt"/>
</dbReference>
<dbReference type="SMART" id="SM00912">
    <property type="entry name" value="Haemagg_act"/>
    <property type="match status" value="1"/>
</dbReference>
<feature type="coiled-coil region" evidence="1">
    <location>
        <begin position="1614"/>
        <end position="1641"/>
    </location>
</feature>
<dbReference type="NCBIfam" id="TIGR01901">
    <property type="entry name" value="adhes_NPXG"/>
    <property type="match status" value="1"/>
</dbReference>
<dbReference type="GO" id="GO:0003824">
    <property type="term" value="F:catalytic activity"/>
    <property type="evidence" value="ECO:0007669"/>
    <property type="project" value="UniProtKB-ARBA"/>
</dbReference>
<dbReference type="OrthoDB" id="2664633at2"/>
<dbReference type="KEGG" id="adp:NCTC12871_01061"/>
<reference evidence="4 5" key="1">
    <citation type="submission" date="2018-12" db="EMBL/GenBank/DDBJ databases">
        <authorList>
            <consortium name="Pathogen Informatics"/>
        </authorList>
    </citation>
    <scope>NUCLEOTIDE SEQUENCE [LARGE SCALE GENOMIC DNA]</scope>
    <source>
        <strain evidence="4 5">NCTC12871</strain>
    </source>
</reference>
<dbReference type="Pfam" id="PF13332">
    <property type="entry name" value="Fil_haemagg_2"/>
    <property type="match status" value="1"/>
</dbReference>
<dbReference type="Proteomes" id="UP000279799">
    <property type="component" value="Chromosome"/>
</dbReference>